<feature type="transmembrane region" description="Helical" evidence="1">
    <location>
        <begin position="78"/>
        <end position="101"/>
    </location>
</feature>
<feature type="domain" description="Sensor histidine kinase NatK-like C-terminal" evidence="2">
    <location>
        <begin position="333"/>
        <end position="436"/>
    </location>
</feature>
<dbReference type="EMBL" id="NGLE01000003">
    <property type="protein sequence ID" value="OTO07955.1"/>
    <property type="molecule type" value="Genomic_DNA"/>
</dbReference>
<dbReference type="Proteomes" id="UP000195139">
    <property type="component" value="Unassembled WGS sequence"/>
</dbReference>
<evidence type="ECO:0000313" key="3">
    <source>
        <dbReference type="EMBL" id="MEI5993665.1"/>
    </source>
</evidence>
<evidence type="ECO:0000313" key="4">
    <source>
        <dbReference type="EMBL" id="OTO07955.1"/>
    </source>
</evidence>
<feature type="transmembrane region" description="Helical" evidence="1">
    <location>
        <begin position="192"/>
        <end position="213"/>
    </location>
</feature>
<feature type="transmembrane region" description="Helical" evidence="1">
    <location>
        <begin position="159"/>
        <end position="180"/>
    </location>
</feature>
<keyword evidence="1" id="KW-1133">Transmembrane helix</keyword>
<evidence type="ECO:0000259" key="2">
    <source>
        <dbReference type="Pfam" id="PF14501"/>
    </source>
</evidence>
<organism evidence="4">
    <name type="scientific">Candidatus Enterococcus mansonii</name>
    <dbReference type="NCBI Taxonomy" id="1834181"/>
    <lineage>
        <taxon>Bacteria</taxon>
        <taxon>Bacillati</taxon>
        <taxon>Bacillota</taxon>
        <taxon>Bacilli</taxon>
        <taxon>Lactobacillales</taxon>
        <taxon>Enterococcaceae</taxon>
        <taxon>Enterococcus</taxon>
    </lineage>
</organism>
<dbReference type="Gene3D" id="3.30.565.10">
    <property type="entry name" value="Histidine kinase-like ATPase, C-terminal domain"/>
    <property type="match status" value="1"/>
</dbReference>
<sequence>MGLDNIYVFGYIQCILVWLFDSYCVNNKLLSFKQHVIAFFSSLIICTMYLYMGVYAQIIVFLSCVILNMSLKKKWSEVLFFASFSAGIMILLDHLISFFLFSNELEIIEKIGLEGDSQLRILLRVGLYVAFMVFTAICFKVGQQFLGKKVRFDDNILKVIAILSFVLYLILYISIIFTVIEGNQLNTIRLNNIFFSLYVLFTFLLIAITYFYMKKRSEDQYKEKEKQNLKEYTTYLESNYNELRKFRHDYQNILTSLESFIEEDDFERLKDYYYQSIQKTQRLMQKNDFKLSEISHLEVTEIKSIVVSKLLQSQWAGIDTELEMKEVIDDINMDPVTLIRCLGIILDNAIEETKGNAEGFIRMAIIKEIHSLSFIVQNTIKADHPKLFEMNRSGFSTKGENRGLGLSNLKEMIDKQANVTLETSIDDRCFVQKIEITK</sequence>
<accession>A0A242CCH1</accession>
<dbReference type="GO" id="GO:0042802">
    <property type="term" value="F:identical protein binding"/>
    <property type="evidence" value="ECO:0007669"/>
    <property type="project" value="TreeGrafter"/>
</dbReference>
<dbReference type="AlphaFoldDB" id="A0A242CCH1"/>
<dbReference type="STRING" id="1834181.A5880_002225"/>
<dbReference type="SUPFAM" id="SSF55874">
    <property type="entry name" value="ATPase domain of HSP90 chaperone/DNA topoisomerase II/histidine kinase"/>
    <property type="match status" value="1"/>
</dbReference>
<keyword evidence="1" id="KW-0812">Transmembrane</keyword>
<proteinExistence type="predicted"/>
<dbReference type="InterPro" id="IPR032834">
    <property type="entry name" value="NatK-like_C"/>
</dbReference>
<name>A0A242CCH1_9ENTE</name>
<feature type="transmembrane region" description="Helical" evidence="1">
    <location>
        <begin position="121"/>
        <end position="139"/>
    </location>
</feature>
<keyword evidence="1" id="KW-0472">Membrane</keyword>
<keyword evidence="5" id="KW-1185">Reference proteome</keyword>
<dbReference type="PANTHER" id="PTHR40448">
    <property type="entry name" value="TWO-COMPONENT SENSOR HISTIDINE KINASE"/>
    <property type="match status" value="1"/>
</dbReference>
<dbReference type="Pfam" id="PF14501">
    <property type="entry name" value="HATPase_c_5"/>
    <property type="match status" value="1"/>
</dbReference>
<dbReference type="InterPro" id="IPR036890">
    <property type="entry name" value="HATPase_C_sf"/>
</dbReference>
<dbReference type="PANTHER" id="PTHR40448:SF1">
    <property type="entry name" value="TWO-COMPONENT SENSOR HISTIDINE KINASE"/>
    <property type="match status" value="1"/>
</dbReference>
<evidence type="ECO:0000256" key="1">
    <source>
        <dbReference type="SAM" id="Phobius"/>
    </source>
</evidence>
<dbReference type="EMBL" id="NGLE02000001">
    <property type="protein sequence ID" value="MEI5993665.1"/>
    <property type="molecule type" value="Genomic_DNA"/>
</dbReference>
<feature type="transmembrane region" description="Helical" evidence="1">
    <location>
        <begin position="36"/>
        <end position="66"/>
    </location>
</feature>
<comment type="caution">
    <text evidence="4">The sequence shown here is derived from an EMBL/GenBank/DDBJ whole genome shotgun (WGS) entry which is preliminary data.</text>
</comment>
<protein>
    <recommendedName>
        <fullName evidence="2">Sensor histidine kinase NatK-like C-terminal domain-containing protein</fullName>
    </recommendedName>
</protein>
<evidence type="ECO:0000313" key="5">
    <source>
        <dbReference type="Proteomes" id="UP000195139"/>
    </source>
</evidence>
<dbReference type="OrthoDB" id="1652078at2"/>
<reference evidence="3 5" key="2">
    <citation type="submission" date="2018-07" db="EMBL/GenBank/DDBJ databases">
        <title>The Genome Sequence of Enterococcus sp. DIV0659b.</title>
        <authorList>
            <consortium name="The Broad Institute Genomics Platform"/>
            <consortium name="The Broad Institute Genomic Center for Infectious Diseases"/>
            <person name="Earl A."/>
            <person name="Manson A."/>
            <person name="Schwartman J."/>
            <person name="Gilmore M."/>
            <person name="Abouelleil A."/>
            <person name="Cao P."/>
            <person name="Chapman S."/>
            <person name="Cusick C."/>
            <person name="Shea T."/>
            <person name="Young S."/>
            <person name="Neafsey D."/>
            <person name="Nusbaum C."/>
            <person name="Birren B."/>
        </authorList>
    </citation>
    <scope>NUCLEOTIDE SEQUENCE [LARGE SCALE GENOMIC DNA]</scope>
    <source>
        <strain evidence="3 5">4G2_DIV0659</strain>
    </source>
</reference>
<gene>
    <name evidence="3" type="ORF">A5880_001212</name>
    <name evidence="4" type="ORF">A5880_002225</name>
</gene>
<reference evidence="4" key="1">
    <citation type="submission" date="2017-05" db="EMBL/GenBank/DDBJ databases">
        <title>The Genome Sequence of Enterococcus sp. 4G2_DIV0659.</title>
        <authorList>
            <consortium name="The Broad Institute Genomics Platform"/>
            <consortium name="The Broad Institute Genomic Center for Infectious Diseases"/>
            <person name="Earl A."/>
            <person name="Manson A."/>
            <person name="Schwartman J."/>
            <person name="Gilmore M."/>
            <person name="Abouelleil A."/>
            <person name="Cao P."/>
            <person name="Chapman S."/>
            <person name="Cusick C."/>
            <person name="Shea T."/>
            <person name="Young S."/>
            <person name="Neafsey D."/>
            <person name="Nusbaum C."/>
            <person name="Birren B."/>
        </authorList>
    </citation>
    <scope>NUCLEOTIDE SEQUENCE [LARGE SCALE GENOMIC DNA]</scope>
    <source>
        <strain evidence="4">4G2_DIV0659</strain>
    </source>
</reference>